<proteinExistence type="inferred from homology"/>
<dbReference type="InterPro" id="IPR055346">
    <property type="entry name" value="Fe-S_cluster_assembly_SufBD"/>
</dbReference>
<dbReference type="InterPro" id="IPR037284">
    <property type="entry name" value="SUF_FeS_clus_asmbl_SufBD_sf"/>
</dbReference>
<gene>
    <name evidence="4" type="primary">sufD</name>
    <name evidence="4" type="ORF">IM660_08395</name>
</gene>
<dbReference type="AlphaFoldDB" id="A0A7M1SZR7"/>
<accession>A0A7M1SZR7</accession>
<name>A0A7M1SZR7_9MICO</name>
<protein>
    <submittedName>
        <fullName evidence="4">Fe-S cluster assembly protein SufD</fullName>
    </submittedName>
</protein>
<dbReference type="KEGG" id="halt:IM660_08395"/>
<sequence>MSTTTTQDTGLTTDHTRATAEDAHSHGLAPEGSRADRATSFALADFDVPNGREEVWRFSPMNRLQGLMAGVLTGTPPQVEVTADEGVRVEHVDRSDDRLGKAGAPGDRISAVAWESFAEGLLVTIPAEHVAGRETTLTVRGSGEEPAAQHITIVAEHHSEAVVVLDHRGSAELAQTVEIHVADGASLRVVSVQDWDSGAVHAASHRAVIGRDATLKHVVVTLGGDVVRLTPEAAFAATGGEVEMNGLYFADAGQHQEHRLFVDHAVPNCTSRVTYKGALQGDDARSVWVGDVLIRKAAEGTDTYELNRNLVLTDGARADSVPNLEIETGEIEGAGHASATGRFDDDQLFYLRSRGIPEAAARRLVVRGFFAEMITKIGVPAVEERLLAAIDAELDAVLGDLAGTEDVSQERRVIEAIESGEAQG</sequence>
<dbReference type="SUPFAM" id="SSF101960">
    <property type="entry name" value="Stabilizer of iron transporter SufD"/>
    <property type="match status" value="1"/>
</dbReference>
<evidence type="ECO:0000259" key="3">
    <source>
        <dbReference type="Pfam" id="PF01458"/>
    </source>
</evidence>
<evidence type="ECO:0000256" key="2">
    <source>
        <dbReference type="SAM" id="MobiDB-lite"/>
    </source>
</evidence>
<dbReference type="Pfam" id="PF01458">
    <property type="entry name" value="SUFBD_core"/>
    <property type="match status" value="1"/>
</dbReference>
<feature type="compositionally biased region" description="Basic and acidic residues" evidence="2">
    <location>
        <begin position="14"/>
        <end position="25"/>
    </location>
</feature>
<feature type="domain" description="SUF system FeS cluster assembly SufBD core" evidence="3">
    <location>
        <begin position="144"/>
        <end position="369"/>
    </location>
</feature>
<reference evidence="4 5" key="1">
    <citation type="submission" date="2020-10" db="EMBL/GenBank/DDBJ databases">
        <title>Haloactinobacterium sp. RN3S43, a bacterium isolated from saline soil.</title>
        <authorList>
            <person name="Sun J.-Q."/>
        </authorList>
    </citation>
    <scope>NUCLEOTIDE SEQUENCE [LARGE SCALE GENOMIC DNA]</scope>
    <source>
        <strain evidence="4 5">RN3S43</strain>
    </source>
</reference>
<dbReference type="Proteomes" id="UP000593758">
    <property type="component" value="Chromosome"/>
</dbReference>
<dbReference type="PANTHER" id="PTHR43575">
    <property type="entry name" value="PROTEIN ABCI7, CHLOROPLASTIC"/>
    <property type="match status" value="1"/>
</dbReference>
<dbReference type="NCBIfam" id="TIGR01981">
    <property type="entry name" value="sufD"/>
    <property type="match status" value="1"/>
</dbReference>
<dbReference type="GO" id="GO:0016226">
    <property type="term" value="P:iron-sulfur cluster assembly"/>
    <property type="evidence" value="ECO:0007669"/>
    <property type="project" value="InterPro"/>
</dbReference>
<evidence type="ECO:0000313" key="5">
    <source>
        <dbReference type="Proteomes" id="UP000593758"/>
    </source>
</evidence>
<dbReference type="InterPro" id="IPR011542">
    <property type="entry name" value="SUF_FeS_clus_asmbl_SufD"/>
</dbReference>
<feature type="compositionally biased region" description="Low complexity" evidence="2">
    <location>
        <begin position="1"/>
        <end position="13"/>
    </location>
</feature>
<dbReference type="PANTHER" id="PTHR43575:SF1">
    <property type="entry name" value="PROTEIN ABCI7, CHLOROPLASTIC"/>
    <property type="match status" value="1"/>
</dbReference>
<evidence type="ECO:0000313" key="4">
    <source>
        <dbReference type="EMBL" id="QOR72232.1"/>
    </source>
</evidence>
<dbReference type="InterPro" id="IPR000825">
    <property type="entry name" value="SUF_FeS_clus_asmbl_SufBD_core"/>
</dbReference>
<organism evidence="4 5">
    <name type="scientific">Ruania alkalisoli</name>
    <dbReference type="NCBI Taxonomy" id="2779775"/>
    <lineage>
        <taxon>Bacteria</taxon>
        <taxon>Bacillati</taxon>
        <taxon>Actinomycetota</taxon>
        <taxon>Actinomycetes</taxon>
        <taxon>Micrococcales</taxon>
        <taxon>Ruaniaceae</taxon>
        <taxon>Ruania</taxon>
    </lineage>
</organism>
<dbReference type="EMBL" id="CP063169">
    <property type="protein sequence ID" value="QOR72232.1"/>
    <property type="molecule type" value="Genomic_DNA"/>
</dbReference>
<evidence type="ECO:0000256" key="1">
    <source>
        <dbReference type="ARBA" id="ARBA00043967"/>
    </source>
</evidence>
<dbReference type="RefSeq" id="WP_193498873.1">
    <property type="nucleotide sequence ID" value="NZ_CP063169.1"/>
</dbReference>
<keyword evidence="5" id="KW-1185">Reference proteome</keyword>
<comment type="similarity">
    <text evidence="1">Belongs to the iron-sulfur cluster assembly SufBD family.</text>
</comment>
<feature type="region of interest" description="Disordered" evidence="2">
    <location>
        <begin position="1"/>
        <end position="34"/>
    </location>
</feature>